<dbReference type="AlphaFoldDB" id="A0A934IDN1"/>
<accession>A0A934IDN1</accession>
<evidence type="ECO:0000313" key="3">
    <source>
        <dbReference type="Proteomes" id="UP000642488"/>
    </source>
</evidence>
<gene>
    <name evidence="2" type="ORF">ILP92_07230</name>
</gene>
<evidence type="ECO:0008006" key="4">
    <source>
        <dbReference type="Google" id="ProtNLM"/>
    </source>
</evidence>
<name>A0A934IDN1_9RHOB</name>
<sequence>MAAESSKKASDPMKRARGMLGVNPMIGPLMDHIREAQDDVLNEIEAFAQDWFERRHEATRTAFDTVREMHSDGVDPGAVTQAIVAWQQGSVQRLAEDVQLWVDLCARCAGKVTKAELEAGKEGVEKAARQAKSAAKTGHATPV</sequence>
<protein>
    <recommendedName>
        <fullName evidence="4">Phasin protein</fullName>
    </recommendedName>
</protein>
<feature type="region of interest" description="Disordered" evidence="1">
    <location>
        <begin position="120"/>
        <end position="143"/>
    </location>
</feature>
<comment type="caution">
    <text evidence="2">The sequence shown here is derived from an EMBL/GenBank/DDBJ whole genome shotgun (WGS) entry which is preliminary data.</text>
</comment>
<dbReference type="RefSeq" id="WP_198915712.1">
    <property type="nucleotide sequence ID" value="NZ_JAEKPD010000007.1"/>
</dbReference>
<evidence type="ECO:0000256" key="1">
    <source>
        <dbReference type="SAM" id="MobiDB-lite"/>
    </source>
</evidence>
<keyword evidence="3" id="KW-1185">Reference proteome</keyword>
<reference evidence="2" key="1">
    <citation type="submission" date="2020-12" db="EMBL/GenBank/DDBJ databases">
        <title>Bacterial taxonomy.</title>
        <authorList>
            <person name="Pan X."/>
        </authorList>
    </citation>
    <scope>NUCLEOTIDE SEQUENCE</scope>
    <source>
        <strain evidence="2">KCTC 52957</strain>
    </source>
</reference>
<organism evidence="2 3">
    <name type="scientific">Palleronia pontilimi</name>
    <dbReference type="NCBI Taxonomy" id="1964209"/>
    <lineage>
        <taxon>Bacteria</taxon>
        <taxon>Pseudomonadati</taxon>
        <taxon>Pseudomonadota</taxon>
        <taxon>Alphaproteobacteria</taxon>
        <taxon>Rhodobacterales</taxon>
        <taxon>Roseobacteraceae</taxon>
        <taxon>Palleronia</taxon>
    </lineage>
</organism>
<proteinExistence type="predicted"/>
<dbReference type="EMBL" id="JAEKPD010000007">
    <property type="protein sequence ID" value="MBJ3762532.1"/>
    <property type="molecule type" value="Genomic_DNA"/>
</dbReference>
<dbReference type="Proteomes" id="UP000642488">
    <property type="component" value="Unassembled WGS sequence"/>
</dbReference>
<evidence type="ECO:0000313" key="2">
    <source>
        <dbReference type="EMBL" id="MBJ3762532.1"/>
    </source>
</evidence>